<comment type="caution">
    <text evidence="1">The sequence shown here is derived from an EMBL/GenBank/DDBJ whole genome shotgun (WGS) entry which is preliminary data.</text>
</comment>
<dbReference type="Proteomes" id="UP001472677">
    <property type="component" value="Unassembled WGS sequence"/>
</dbReference>
<accession>A0ABR2FZ20</accession>
<organism evidence="1 2">
    <name type="scientific">Hibiscus sabdariffa</name>
    <name type="common">roselle</name>
    <dbReference type="NCBI Taxonomy" id="183260"/>
    <lineage>
        <taxon>Eukaryota</taxon>
        <taxon>Viridiplantae</taxon>
        <taxon>Streptophyta</taxon>
        <taxon>Embryophyta</taxon>
        <taxon>Tracheophyta</taxon>
        <taxon>Spermatophyta</taxon>
        <taxon>Magnoliopsida</taxon>
        <taxon>eudicotyledons</taxon>
        <taxon>Gunneridae</taxon>
        <taxon>Pentapetalae</taxon>
        <taxon>rosids</taxon>
        <taxon>malvids</taxon>
        <taxon>Malvales</taxon>
        <taxon>Malvaceae</taxon>
        <taxon>Malvoideae</taxon>
        <taxon>Hibiscus</taxon>
    </lineage>
</organism>
<reference evidence="1 2" key="1">
    <citation type="journal article" date="2024" name="G3 (Bethesda)">
        <title>Genome assembly of Hibiscus sabdariffa L. provides insights into metabolisms of medicinal natural products.</title>
        <authorList>
            <person name="Kim T."/>
        </authorList>
    </citation>
    <scope>NUCLEOTIDE SEQUENCE [LARGE SCALE GENOMIC DNA]</scope>
    <source>
        <strain evidence="1">TK-2024</strain>
        <tissue evidence="1">Old leaves</tissue>
    </source>
</reference>
<protein>
    <submittedName>
        <fullName evidence="1">Uncharacterized protein</fullName>
    </submittedName>
</protein>
<keyword evidence="2" id="KW-1185">Reference proteome</keyword>
<evidence type="ECO:0000313" key="2">
    <source>
        <dbReference type="Proteomes" id="UP001472677"/>
    </source>
</evidence>
<evidence type="ECO:0000313" key="1">
    <source>
        <dbReference type="EMBL" id="KAK8589526.1"/>
    </source>
</evidence>
<sequence>MEYIEEVVSLSCEGDCHPVLVREINYSFWSSSYLKDPKVSAFSVSNQAFGDVSSDSDSISAMVCSTSPRRSMVVHSQGRVEGSKVPPFGGINHSTNLEGCAESFPEIVFMNACEISSLAIKNREHLWLDILERCAGVSIQESHSNMFQWHVASKPACDILNMSLGCELIKEACEMVPCSNDNISWARRVDMENGNTEAFAHESDDESEQVNMFPELQVLNKRN</sequence>
<dbReference type="EMBL" id="JBBPBM010000004">
    <property type="protein sequence ID" value="KAK8589526.1"/>
    <property type="molecule type" value="Genomic_DNA"/>
</dbReference>
<proteinExistence type="predicted"/>
<name>A0ABR2FZ20_9ROSI</name>
<gene>
    <name evidence="1" type="ORF">V6N12_023920</name>
</gene>